<sequence length="254" mass="27848">MPCPPLACPDQRARKSHFPVRALRCAAVLVGMMLTTPALAQDTTQLWSVHALGVKVGELRVSFSQNGTHYDGSGLFQTTGMVRLLARIKFDVTSQGRITTTGYQPSQYKGHIDTGKRVSKTELAFAEGTVQKVSGSRPESVPIPAQALRGVIDPMTMMWQSLRDRQDTDLCTLDGTQYDGTRVAAIRMATRQQDGADVTCIGTYDRLAGYTAQELAEMSTSPVSVTYQKSGDLWRAIKVKVTTRHGTATLHRRD</sequence>
<dbReference type="EMBL" id="SULI01000003">
    <property type="protein sequence ID" value="TKZ21911.1"/>
    <property type="molecule type" value="Genomic_DNA"/>
</dbReference>
<evidence type="ECO:0000256" key="1">
    <source>
        <dbReference type="SAM" id="SignalP"/>
    </source>
</evidence>
<proteinExistence type="predicted"/>
<feature type="chain" id="PRO_5020572688" evidence="1">
    <location>
        <begin position="41"/>
        <end position="254"/>
    </location>
</feature>
<comment type="caution">
    <text evidence="2">The sequence shown here is derived from an EMBL/GenBank/DDBJ whole genome shotgun (WGS) entry which is preliminary data.</text>
</comment>
<dbReference type="Pfam" id="PF11306">
    <property type="entry name" value="DUF3108"/>
    <property type="match status" value="1"/>
</dbReference>
<organism evidence="2 3">
    <name type="scientific">Shimia litoralis</name>
    <dbReference type="NCBI Taxonomy" id="420403"/>
    <lineage>
        <taxon>Bacteria</taxon>
        <taxon>Pseudomonadati</taxon>
        <taxon>Pseudomonadota</taxon>
        <taxon>Alphaproteobacteria</taxon>
        <taxon>Rhodobacterales</taxon>
        <taxon>Roseobacteraceae</taxon>
    </lineage>
</organism>
<dbReference type="OrthoDB" id="7844015at2"/>
<dbReference type="Proteomes" id="UP000306575">
    <property type="component" value="Unassembled WGS sequence"/>
</dbReference>
<dbReference type="InterPro" id="IPR021457">
    <property type="entry name" value="DUF3108"/>
</dbReference>
<dbReference type="AlphaFoldDB" id="A0A4V6F285"/>
<name>A0A4V6F285_9RHOB</name>
<accession>A0A4V6F285</accession>
<keyword evidence="1" id="KW-0732">Signal</keyword>
<evidence type="ECO:0000313" key="3">
    <source>
        <dbReference type="Proteomes" id="UP000306575"/>
    </source>
</evidence>
<feature type="signal peptide" evidence="1">
    <location>
        <begin position="1"/>
        <end position="40"/>
    </location>
</feature>
<protein>
    <submittedName>
        <fullName evidence="2">DUF3108 domain-containing protein</fullName>
    </submittedName>
</protein>
<keyword evidence="3" id="KW-1185">Reference proteome</keyword>
<reference evidence="2 3" key="1">
    <citation type="submission" date="2019-04" db="EMBL/GenBank/DDBJ databases">
        <title>Genome sequence of Pelagicola litoralis CL-ES2.</title>
        <authorList>
            <person name="Cao J."/>
        </authorList>
    </citation>
    <scope>NUCLEOTIDE SEQUENCE [LARGE SCALE GENOMIC DNA]</scope>
    <source>
        <strain evidence="2 3">CL-ES2</strain>
    </source>
</reference>
<gene>
    <name evidence="2" type="ORF">FAP39_04745</name>
</gene>
<evidence type="ECO:0000313" key="2">
    <source>
        <dbReference type="EMBL" id="TKZ21911.1"/>
    </source>
</evidence>